<dbReference type="RefSeq" id="WP_091539863.1">
    <property type="nucleotide sequence ID" value="NZ_FMUS01000003.1"/>
</dbReference>
<proteinExistence type="predicted"/>
<evidence type="ECO:0000313" key="2">
    <source>
        <dbReference type="EMBL" id="SCY00576.1"/>
    </source>
</evidence>
<protein>
    <submittedName>
        <fullName evidence="2">Uncharacterized protein</fullName>
    </submittedName>
</protein>
<evidence type="ECO:0000313" key="3">
    <source>
        <dbReference type="Proteomes" id="UP000198636"/>
    </source>
</evidence>
<accession>A0A1G5CE20</accession>
<dbReference type="AlphaFoldDB" id="A0A1G5CE20"/>
<keyword evidence="1" id="KW-1133">Transmembrane helix</keyword>
<sequence length="85" mass="9814">MRKDIVELWGVIIGLVIGFIVAKVYQIWAILFIYQGSRYAGIDGWFNTALWDVATRNPLAFLIVVEIIFAVLGYLFVKTFFKHIM</sequence>
<keyword evidence="1" id="KW-0812">Transmembrane</keyword>
<keyword evidence="3" id="KW-1185">Reference proteome</keyword>
<feature type="transmembrane region" description="Helical" evidence="1">
    <location>
        <begin position="59"/>
        <end position="77"/>
    </location>
</feature>
<dbReference type="OrthoDB" id="2610072at2"/>
<feature type="transmembrane region" description="Helical" evidence="1">
    <location>
        <begin position="12"/>
        <end position="34"/>
    </location>
</feature>
<reference evidence="2 3" key="1">
    <citation type="submission" date="2016-10" db="EMBL/GenBank/DDBJ databases">
        <authorList>
            <person name="de Groot N.N."/>
        </authorList>
    </citation>
    <scope>NUCLEOTIDE SEQUENCE [LARGE SCALE GENOMIC DNA]</scope>
    <source>
        <strain evidence="2 3">DSM 18978</strain>
    </source>
</reference>
<name>A0A1G5CE20_9FIRM</name>
<dbReference type="Proteomes" id="UP000198636">
    <property type="component" value="Unassembled WGS sequence"/>
</dbReference>
<evidence type="ECO:0000256" key="1">
    <source>
        <dbReference type="SAM" id="Phobius"/>
    </source>
</evidence>
<keyword evidence="1" id="KW-0472">Membrane</keyword>
<dbReference type="EMBL" id="FMUS01000003">
    <property type="protein sequence ID" value="SCY00576.1"/>
    <property type="molecule type" value="Genomic_DNA"/>
</dbReference>
<organism evidence="2 3">
    <name type="scientific">Alkaliphilus peptidifermentans DSM 18978</name>
    <dbReference type="NCBI Taxonomy" id="1120976"/>
    <lineage>
        <taxon>Bacteria</taxon>
        <taxon>Bacillati</taxon>
        <taxon>Bacillota</taxon>
        <taxon>Clostridia</taxon>
        <taxon>Peptostreptococcales</taxon>
        <taxon>Natronincolaceae</taxon>
        <taxon>Alkaliphilus</taxon>
    </lineage>
</organism>
<gene>
    <name evidence="2" type="ORF">SAMN03080606_00632</name>
</gene>